<proteinExistence type="predicted"/>
<protein>
    <submittedName>
        <fullName evidence="3">Putative membrane protein</fullName>
    </submittedName>
</protein>
<reference evidence="3 4" key="1">
    <citation type="submission" date="2013-07" db="EMBL/GenBank/DDBJ databases">
        <title>Draft genome sequence of Pseudoalteromonas luteoviolacea 2ta16.</title>
        <authorList>
            <person name="Allen E.E."/>
            <person name="Azam F."/>
            <person name="Podell S."/>
        </authorList>
    </citation>
    <scope>NUCLEOTIDE SEQUENCE [LARGE SCALE GENOMIC DNA]</scope>
    <source>
        <strain evidence="3 4">2ta16</strain>
    </source>
</reference>
<dbReference type="PANTHER" id="PTHR40407">
    <property type="entry name" value="MEMBRANE PROTEIN-LIKE PROTEIN"/>
    <property type="match status" value="1"/>
</dbReference>
<dbReference type="AlphaFoldDB" id="V4JIQ0"/>
<evidence type="ECO:0000313" key="4">
    <source>
        <dbReference type="Proteomes" id="UP000017820"/>
    </source>
</evidence>
<accession>V4JIQ0</accession>
<gene>
    <name evidence="3" type="ORF">PL2TA16_00772</name>
</gene>
<feature type="transmembrane region" description="Helical" evidence="1">
    <location>
        <begin position="269"/>
        <end position="289"/>
    </location>
</feature>
<keyword evidence="1" id="KW-0812">Transmembrane</keyword>
<dbReference type="Pfam" id="PF07786">
    <property type="entry name" value="HGSNAT_cat"/>
    <property type="match status" value="1"/>
</dbReference>
<keyword evidence="1" id="KW-0472">Membrane</keyword>
<feature type="transmembrane region" description="Helical" evidence="1">
    <location>
        <begin position="135"/>
        <end position="152"/>
    </location>
</feature>
<feature type="transmembrane region" description="Helical" evidence="1">
    <location>
        <begin position="85"/>
        <end position="105"/>
    </location>
</feature>
<evidence type="ECO:0000259" key="2">
    <source>
        <dbReference type="Pfam" id="PF07786"/>
    </source>
</evidence>
<feature type="domain" description="Heparan-alpha-glucosaminide N-acetyltransferase catalytic" evidence="2">
    <location>
        <begin position="6"/>
        <end position="213"/>
    </location>
</feature>
<dbReference type="PANTHER" id="PTHR40407:SF1">
    <property type="entry name" value="HEPARAN-ALPHA-GLUCOSAMINIDE N-ACETYLTRANSFERASE CATALYTIC DOMAIN-CONTAINING PROTEIN"/>
    <property type="match status" value="1"/>
</dbReference>
<feature type="transmembrane region" description="Helical" evidence="1">
    <location>
        <begin position="111"/>
        <end position="128"/>
    </location>
</feature>
<dbReference type="RefSeq" id="WP_023398160.1">
    <property type="nucleotide sequence ID" value="NZ_AUSV01000013.1"/>
</dbReference>
<dbReference type="Proteomes" id="UP000017820">
    <property type="component" value="Unassembled WGS sequence"/>
</dbReference>
<feature type="transmembrane region" description="Helical" evidence="1">
    <location>
        <begin position="221"/>
        <end position="241"/>
    </location>
</feature>
<organism evidence="3 4">
    <name type="scientific">Pseudoalteromonas luteoviolacea (strain 2ta16)</name>
    <dbReference type="NCBI Taxonomy" id="1353533"/>
    <lineage>
        <taxon>Bacteria</taxon>
        <taxon>Pseudomonadati</taxon>
        <taxon>Pseudomonadota</taxon>
        <taxon>Gammaproteobacteria</taxon>
        <taxon>Alteromonadales</taxon>
        <taxon>Pseudoalteromonadaceae</taxon>
        <taxon>Pseudoalteromonas</taxon>
    </lineage>
</organism>
<dbReference type="PATRIC" id="fig|1353533.3.peg.1209"/>
<dbReference type="InterPro" id="IPR012429">
    <property type="entry name" value="HGSNAT_cat"/>
</dbReference>
<feature type="transmembrane region" description="Helical" evidence="1">
    <location>
        <begin position="352"/>
        <end position="371"/>
    </location>
</feature>
<evidence type="ECO:0000256" key="1">
    <source>
        <dbReference type="SAM" id="Phobius"/>
    </source>
</evidence>
<comment type="caution">
    <text evidence="3">The sequence shown here is derived from an EMBL/GenBank/DDBJ whole genome shotgun (WGS) entry which is preliminary data.</text>
</comment>
<name>V4JIQ0_PSEL2</name>
<sequence>MAKIDRLYSLDILRGLIIVLMALDHTRRYWAETPFSPTDLDQTTLAWFLTRWVTHFCAPLFIFLTGISAYLYGQQVQSKAVLRNYLLSRGGWLILLELTVVNFSWQFGYDVVFLQVIWVIGCSMIILAGMIYIPLNLLCILSFSVIITHNALNDHAILNWLGQDRAWLWHLLHSPTTFNLTDQLQIFALYPLVPWFAVMSLGYCCGILFKLNAGLRYKVFATIGGITIVVFALLKLGNIYGEPNLFVPDPSLITSIMSLLNNSKYPPSLVYLLMTIGPGLLVLASLEYAQIRSFSLNWLNSLKILGGVPLFYYLLHIPVINLSAQIYSHLTYGQTIDFFSTPLDWPSSYEPNLWVAYIAWVVITLALYIPCKYYLALKRTHHSPLLKYL</sequence>
<evidence type="ECO:0000313" key="3">
    <source>
        <dbReference type="EMBL" id="ESP94772.1"/>
    </source>
</evidence>
<feature type="transmembrane region" description="Helical" evidence="1">
    <location>
        <begin position="187"/>
        <end position="209"/>
    </location>
</feature>
<feature type="transmembrane region" description="Helical" evidence="1">
    <location>
        <begin position="52"/>
        <end position="73"/>
    </location>
</feature>
<dbReference type="EMBL" id="AUSV01000013">
    <property type="protein sequence ID" value="ESP94772.1"/>
    <property type="molecule type" value="Genomic_DNA"/>
</dbReference>
<feature type="transmembrane region" description="Helical" evidence="1">
    <location>
        <begin position="12"/>
        <end position="30"/>
    </location>
</feature>
<keyword evidence="1" id="KW-1133">Transmembrane helix</keyword>